<feature type="domain" description="PLD phosphodiesterase" evidence="2">
    <location>
        <begin position="379"/>
        <end position="406"/>
    </location>
</feature>
<dbReference type="CDD" id="cd09113">
    <property type="entry name" value="PLDc_ymdC_like_2"/>
    <property type="match status" value="1"/>
</dbReference>
<keyword evidence="1" id="KW-0812">Transmembrane</keyword>
<dbReference type="EMBL" id="JABACJ020000007">
    <property type="protein sequence ID" value="MBU3875996.1"/>
    <property type="molecule type" value="Genomic_DNA"/>
</dbReference>
<sequence>MGHKRRWKWLKIRYLLLAVLFFVLYVVAGIIISYIRQPKVSREYQESFHPESCYSDTVSADRACVIEDNTAALEERLRMIGQARERIILSTFDFHADKSGKDVIAALIEAAKRNVKIQILVDGFSALQQMDGNVYFYALSSMDNVEIKIYNRLNLLMPWKSMGRLHDKYLIVDDGLYLLGGRNTYDYFLGDNGYKNYDRDVLVYCGEPDSKESSIHQLEDYFQSVWNLDVCKTFGKKAGMAEKAKVKMAREELEKRWKKLLKEYPVILEKADYIEMTYEVNRITLLSNPTHVYAKEPTLFYSLTQLMKQAQEEVAIHTPYIICNDWMYDSLKEVCSENKKVLLMTNSVANNGNPFGASDYQKNKGKLLKTGLEIHEYEGGVSYHGKSITIDDELAIVGSFNMDMRSAYLDTELMLVIDSRDVARQLRGYMQSYEEDSVEALPDGSYHVPDGVARQKISKKREQRVKLLTLFNWFRFLM</sequence>
<evidence type="ECO:0000313" key="4">
    <source>
        <dbReference type="Proteomes" id="UP000723714"/>
    </source>
</evidence>
<dbReference type="PANTHER" id="PTHR21248">
    <property type="entry name" value="CARDIOLIPIN SYNTHASE"/>
    <property type="match status" value="1"/>
</dbReference>
<feature type="domain" description="PLD phosphodiesterase" evidence="2">
    <location>
        <begin position="161"/>
        <end position="188"/>
    </location>
</feature>
<organism evidence="3 4">
    <name type="scientific">Faecalicatena faecalis</name>
    <dbReference type="NCBI Taxonomy" id="2726362"/>
    <lineage>
        <taxon>Bacteria</taxon>
        <taxon>Bacillati</taxon>
        <taxon>Bacillota</taxon>
        <taxon>Clostridia</taxon>
        <taxon>Lachnospirales</taxon>
        <taxon>Lachnospiraceae</taxon>
        <taxon>Faecalicatena</taxon>
    </lineage>
</organism>
<keyword evidence="1" id="KW-1133">Transmembrane helix</keyword>
<dbReference type="SMART" id="SM00155">
    <property type="entry name" value="PLDc"/>
    <property type="match status" value="2"/>
</dbReference>
<keyword evidence="1" id="KW-0472">Membrane</keyword>
<reference evidence="3 4" key="1">
    <citation type="submission" date="2021-06" db="EMBL/GenBank/DDBJ databases">
        <title>Faecalicatena sp. nov. isolated from porcine feces.</title>
        <authorList>
            <person name="Oh B.S."/>
            <person name="Lee J.H."/>
        </authorList>
    </citation>
    <scope>NUCLEOTIDE SEQUENCE [LARGE SCALE GENOMIC DNA]</scope>
    <source>
        <strain evidence="3 4">AGMB00832</strain>
    </source>
</reference>
<name>A0ABS6D4A0_9FIRM</name>
<dbReference type="Proteomes" id="UP000723714">
    <property type="component" value="Unassembled WGS sequence"/>
</dbReference>
<evidence type="ECO:0000256" key="1">
    <source>
        <dbReference type="SAM" id="Phobius"/>
    </source>
</evidence>
<dbReference type="PANTHER" id="PTHR21248:SF12">
    <property type="entry name" value="CARDIOLIPIN SYNTHASE C"/>
    <property type="match status" value="1"/>
</dbReference>
<dbReference type="InterPro" id="IPR025202">
    <property type="entry name" value="PLD-like_dom"/>
</dbReference>
<proteinExistence type="predicted"/>
<comment type="caution">
    <text evidence="3">The sequence shown here is derived from an EMBL/GenBank/DDBJ whole genome shotgun (WGS) entry which is preliminary data.</text>
</comment>
<dbReference type="Pfam" id="PF13091">
    <property type="entry name" value="PLDc_2"/>
    <property type="match status" value="2"/>
</dbReference>
<evidence type="ECO:0000259" key="2">
    <source>
        <dbReference type="PROSITE" id="PS50035"/>
    </source>
</evidence>
<protein>
    <submittedName>
        <fullName evidence="3">Phospholipase D family protein</fullName>
    </submittedName>
</protein>
<evidence type="ECO:0000313" key="3">
    <source>
        <dbReference type="EMBL" id="MBU3875996.1"/>
    </source>
</evidence>
<dbReference type="PROSITE" id="PS50035">
    <property type="entry name" value="PLD"/>
    <property type="match status" value="2"/>
</dbReference>
<gene>
    <name evidence="3" type="ORF">HGO97_009230</name>
</gene>
<dbReference type="RefSeq" id="WP_216241021.1">
    <property type="nucleotide sequence ID" value="NZ_JABACJ020000007.1"/>
</dbReference>
<accession>A0ABS6D4A0</accession>
<dbReference type="InterPro" id="IPR001736">
    <property type="entry name" value="PLipase_D/transphosphatidylase"/>
</dbReference>
<feature type="transmembrane region" description="Helical" evidence="1">
    <location>
        <begin position="12"/>
        <end position="35"/>
    </location>
</feature>
<keyword evidence="4" id="KW-1185">Reference proteome</keyword>